<feature type="chain" id="PRO_5046752538" description="Lipoprotein" evidence="1">
    <location>
        <begin position="18"/>
        <end position="146"/>
    </location>
</feature>
<organism evidence="2 3">
    <name type="scientific">Castellaniella hirudinis</name>
    <dbReference type="NCBI Taxonomy" id="1144617"/>
    <lineage>
        <taxon>Bacteria</taxon>
        <taxon>Pseudomonadati</taxon>
        <taxon>Pseudomonadota</taxon>
        <taxon>Betaproteobacteria</taxon>
        <taxon>Burkholderiales</taxon>
        <taxon>Alcaligenaceae</taxon>
        <taxon>Castellaniella</taxon>
    </lineage>
</organism>
<comment type="caution">
    <text evidence="2">The sequence shown here is derived from an EMBL/GenBank/DDBJ whole genome shotgun (WGS) entry which is preliminary data.</text>
</comment>
<feature type="signal peptide" evidence="1">
    <location>
        <begin position="1"/>
        <end position="17"/>
    </location>
</feature>
<evidence type="ECO:0000256" key="1">
    <source>
        <dbReference type="SAM" id="SignalP"/>
    </source>
</evidence>
<dbReference type="PROSITE" id="PS51257">
    <property type="entry name" value="PROKAR_LIPOPROTEIN"/>
    <property type="match status" value="1"/>
</dbReference>
<proteinExistence type="predicted"/>
<evidence type="ECO:0000313" key="2">
    <source>
        <dbReference type="EMBL" id="MFC4299843.1"/>
    </source>
</evidence>
<sequence length="146" mass="16409">MKIVFALASLATLAACAAPGTVGLTADQLETDRYYVTERRRLPIDFPQVQQNLFRHAAVCHETYTFEMVPNESVFGRVVYRPTPGAGWEDSVVLSLTLLHNRTVNVKAYSYRPGQMDRVHQMLTAMMKPDACTVDNSWENKLDVGD</sequence>
<dbReference type="EMBL" id="JBHSDY010000011">
    <property type="protein sequence ID" value="MFC4299843.1"/>
    <property type="molecule type" value="Genomic_DNA"/>
</dbReference>
<gene>
    <name evidence="2" type="ORF">ACFO0J_17510</name>
</gene>
<keyword evidence="1" id="KW-0732">Signal</keyword>
<protein>
    <recommendedName>
        <fullName evidence="4">Lipoprotein</fullName>
    </recommendedName>
</protein>
<accession>A0ABV8S314</accession>
<reference evidence="3" key="1">
    <citation type="journal article" date="2019" name="Int. J. Syst. Evol. Microbiol.">
        <title>The Global Catalogue of Microorganisms (GCM) 10K type strain sequencing project: providing services to taxonomists for standard genome sequencing and annotation.</title>
        <authorList>
            <consortium name="The Broad Institute Genomics Platform"/>
            <consortium name="The Broad Institute Genome Sequencing Center for Infectious Disease"/>
            <person name="Wu L."/>
            <person name="Ma J."/>
        </authorList>
    </citation>
    <scope>NUCLEOTIDE SEQUENCE [LARGE SCALE GENOMIC DNA]</scope>
    <source>
        <strain evidence="3">CGMCC 1.19029</strain>
    </source>
</reference>
<dbReference type="RefSeq" id="WP_376814370.1">
    <property type="nucleotide sequence ID" value="NZ_JBHSDY010000011.1"/>
</dbReference>
<keyword evidence="3" id="KW-1185">Reference proteome</keyword>
<evidence type="ECO:0008006" key="4">
    <source>
        <dbReference type="Google" id="ProtNLM"/>
    </source>
</evidence>
<name>A0ABV8S314_9BURK</name>
<dbReference type="Proteomes" id="UP001595756">
    <property type="component" value="Unassembled WGS sequence"/>
</dbReference>
<evidence type="ECO:0000313" key="3">
    <source>
        <dbReference type="Proteomes" id="UP001595756"/>
    </source>
</evidence>